<dbReference type="PANTHER" id="PTHR44051:SF8">
    <property type="entry name" value="GLUTATHIONE S-TRANSFERASE GSTA"/>
    <property type="match status" value="1"/>
</dbReference>
<dbReference type="CDD" id="cd03057">
    <property type="entry name" value="GST_N_Beta"/>
    <property type="match status" value="1"/>
</dbReference>
<dbReference type="SUPFAM" id="SSF47616">
    <property type="entry name" value="GST C-terminal domain-like"/>
    <property type="match status" value="1"/>
</dbReference>
<evidence type="ECO:0000313" key="2">
    <source>
        <dbReference type="EMBL" id="MBN7824530.1"/>
    </source>
</evidence>
<dbReference type="Proteomes" id="UP000664654">
    <property type="component" value="Unassembled WGS sequence"/>
</dbReference>
<reference evidence="2" key="1">
    <citation type="submission" date="2021-03" db="EMBL/GenBank/DDBJ databases">
        <title>novel species isolated from a fishpond in China.</title>
        <authorList>
            <person name="Lu H."/>
            <person name="Cai Z."/>
        </authorList>
    </citation>
    <scope>NUCLEOTIDE SEQUENCE</scope>
    <source>
        <strain evidence="2">JCM 30855</strain>
    </source>
</reference>
<feature type="domain" description="GST N-terminal" evidence="1">
    <location>
        <begin position="1"/>
        <end position="85"/>
    </location>
</feature>
<comment type="caution">
    <text evidence="2">The sequence shown here is derived from an EMBL/GenBank/DDBJ whole genome shotgun (WGS) entry which is preliminary data.</text>
</comment>
<name>A0A939DLV3_9ALTE</name>
<dbReference type="Gene3D" id="1.20.1050.10">
    <property type="match status" value="1"/>
</dbReference>
<organism evidence="2 3">
    <name type="scientific">Bowmanella dokdonensis</name>
    <dbReference type="NCBI Taxonomy" id="751969"/>
    <lineage>
        <taxon>Bacteria</taxon>
        <taxon>Pseudomonadati</taxon>
        <taxon>Pseudomonadota</taxon>
        <taxon>Gammaproteobacteria</taxon>
        <taxon>Alteromonadales</taxon>
        <taxon>Alteromonadaceae</taxon>
        <taxon>Bowmanella</taxon>
    </lineage>
</organism>
<dbReference type="PANTHER" id="PTHR44051">
    <property type="entry name" value="GLUTATHIONE S-TRANSFERASE-RELATED"/>
    <property type="match status" value="1"/>
</dbReference>
<keyword evidence="3" id="KW-1185">Reference proteome</keyword>
<dbReference type="Pfam" id="PF13409">
    <property type="entry name" value="GST_N_2"/>
    <property type="match status" value="1"/>
</dbReference>
<evidence type="ECO:0000259" key="1">
    <source>
        <dbReference type="PROSITE" id="PS50404"/>
    </source>
</evidence>
<protein>
    <submittedName>
        <fullName evidence="2">Glutathione S-transferase family protein</fullName>
    </submittedName>
</protein>
<accession>A0A939DLV3</accession>
<dbReference type="Gene3D" id="3.40.30.10">
    <property type="entry name" value="Glutaredoxin"/>
    <property type="match status" value="1"/>
</dbReference>
<proteinExistence type="predicted"/>
<dbReference type="InterPro" id="IPR036249">
    <property type="entry name" value="Thioredoxin-like_sf"/>
</dbReference>
<dbReference type="EMBL" id="JAFKCV010000002">
    <property type="protein sequence ID" value="MBN7824530.1"/>
    <property type="molecule type" value="Genomic_DNA"/>
</dbReference>
<dbReference type="RefSeq" id="WP_206572635.1">
    <property type="nucleotide sequence ID" value="NZ_JAFKCV010000002.1"/>
</dbReference>
<dbReference type="PROSITE" id="PS50404">
    <property type="entry name" value="GST_NTER"/>
    <property type="match status" value="1"/>
</dbReference>
<dbReference type="SUPFAM" id="SSF52833">
    <property type="entry name" value="Thioredoxin-like"/>
    <property type="match status" value="1"/>
</dbReference>
<evidence type="ECO:0000313" key="3">
    <source>
        <dbReference type="Proteomes" id="UP000664654"/>
    </source>
</evidence>
<gene>
    <name evidence="2" type="ORF">J0A66_04745</name>
</gene>
<dbReference type="AlphaFoldDB" id="A0A939DLV3"/>
<dbReference type="InterPro" id="IPR036282">
    <property type="entry name" value="Glutathione-S-Trfase_C_sf"/>
</dbReference>
<sequence length="212" mass="23982">MKLRKPLLLAAKGGGSAIVEAQFAHYGLDVDLEYIDWDHLRDDAGRLKQVNPLMEVPTLVLPSGQVISESAAITLYLADVYPLRSLLPAPEDAHRAECLRWLMWLVCAVYPTFTYGDHPERFVDKAVAGQLKLSTDKRREVLWQQFETQIDPGPYALGKDLGALDLYLAVMCCWRPGPAWFAEHCPKMYSVAARVAALAQFQPVWQRNRLTW</sequence>
<dbReference type="InterPro" id="IPR004045">
    <property type="entry name" value="Glutathione_S-Trfase_N"/>
</dbReference>